<protein>
    <submittedName>
        <fullName evidence="1">Uncharacterized protein</fullName>
    </submittedName>
</protein>
<gene>
    <name evidence="1" type="ORF">DB30_06788</name>
</gene>
<dbReference type="EMBL" id="JMCC02000073">
    <property type="protein sequence ID" value="KIG14445.1"/>
    <property type="molecule type" value="Genomic_DNA"/>
</dbReference>
<dbReference type="NCBIfam" id="NF038315">
    <property type="entry name" value="HxsD_rel"/>
    <property type="match status" value="1"/>
</dbReference>
<evidence type="ECO:0000313" key="1">
    <source>
        <dbReference type="EMBL" id="KIG14445.1"/>
    </source>
</evidence>
<sequence>MTELRFARDVYAGEAVDEAVKTWSRFADFALTETEAHWVVQVTPKHEAAARQIIGEFGNFVLGLTVDRGGVS</sequence>
<dbReference type="RefSeq" id="WP_052553643.1">
    <property type="nucleotide sequence ID" value="NZ_JMCC02000073.1"/>
</dbReference>
<name>A0A0C2CXS7_9BACT</name>
<reference evidence="1 2" key="1">
    <citation type="submission" date="2014-12" db="EMBL/GenBank/DDBJ databases">
        <title>Genome assembly of Enhygromyxa salina DSM 15201.</title>
        <authorList>
            <person name="Sharma G."/>
            <person name="Subramanian S."/>
        </authorList>
    </citation>
    <scope>NUCLEOTIDE SEQUENCE [LARGE SCALE GENOMIC DNA]</scope>
    <source>
        <strain evidence="1 2">DSM 15201</strain>
    </source>
</reference>
<dbReference type="InterPro" id="IPR049918">
    <property type="entry name" value="HxsD-rel"/>
</dbReference>
<organism evidence="1 2">
    <name type="scientific">Enhygromyxa salina</name>
    <dbReference type="NCBI Taxonomy" id="215803"/>
    <lineage>
        <taxon>Bacteria</taxon>
        <taxon>Pseudomonadati</taxon>
        <taxon>Myxococcota</taxon>
        <taxon>Polyangia</taxon>
        <taxon>Nannocystales</taxon>
        <taxon>Nannocystaceae</taxon>
        <taxon>Enhygromyxa</taxon>
    </lineage>
</organism>
<comment type="caution">
    <text evidence="1">The sequence shown here is derived from an EMBL/GenBank/DDBJ whole genome shotgun (WGS) entry which is preliminary data.</text>
</comment>
<dbReference type="AlphaFoldDB" id="A0A0C2CXS7"/>
<proteinExistence type="predicted"/>
<dbReference type="Proteomes" id="UP000031599">
    <property type="component" value="Unassembled WGS sequence"/>
</dbReference>
<evidence type="ECO:0000313" key="2">
    <source>
        <dbReference type="Proteomes" id="UP000031599"/>
    </source>
</evidence>
<accession>A0A0C2CXS7</accession>